<feature type="region of interest" description="Disordered" evidence="1">
    <location>
        <begin position="397"/>
        <end position="421"/>
    </location>
</feature>
<sequence length="707" mass="79175">MDSLIPAFSSYTNVPVFFIGAKINGTGNELISQIGISMNTSKCEVSLMTKTSGVLIVAGVSSYCVYKLCGKFLGKRLIWTLLDSKPLNITSQSKLFPLSSVSSNLFNINEDVYNSIITSLESDKESDEDIIEGEIDSSKKYYVNLSFPGKDYRRKGLTALSVMEADEMNEEHKKDIIKKACSLSRLSSPSTPTSIVGEKKNFINIDKKQRIRSDYVDNEMYNDDITSSSGSVSVKSANFNLACDTEPVWDDEFYGNSNNEVQNLSSPSDFSMAADSLNSVNALLRNLLDNKNDDDSIFRKQSQYQKSQSIKDGTTDDLGSELNSVAMEDLSIMINSKCMQNSKHLYKSVIVAGSEFNRSRSPSVYSYGSDKSNLSKFNEKMSKSNIKGLVELTPLMSNDTSNKNNTTISRTQINPSTSFNSPMTDSLFSKESYLSSNTTSKANLSNSLNQKVGPMFDSAIVPDYMNDDDTRSLPSTNNNINNNIFRLPNLTQISESDLPKTSLKSSKSINNTGSIITKSVQSLEWCDDDIHFDDDNFYQCEALNNNSALNKQIKDKLEIDVDYTTFQLFPELSPQRSFSNESHYSLPLSENVKDYCTPQRDGDVTDVSVQETVVTPKNDLRLKSTRDFMIVVRENFRASEISKLKLANALYSRKRLKRIRYMVGEKSDCCDVDSFLENILHAMVYGNASFFNCSSFSVIKNYTKYFL</sequence>
<evidence type="ECO:0000313" key="2">
    <source>
        <dbReference type="Proteomes" id="UP000035680"/>
    </source>
</evidence>
<accession>A0A0K0FPJ2</accession>
<reference evidence="3" key="2">
    <citation type="submission" date="2015-08" db="UniProtKB">
        <authorList>
            <consortium name="WormBaseParasite"/>
        </authorList>
    </citation>
    <scope>IDENTIFICATION</scope>
</reference>
<evidence type="ECO:0000256" key="1">
    <source>
        <dbReference type="SAM" id="MobiDB-lite"/>
    </source>
</evidence>
<name>A0A0K0FPJ2_STRVS</name>
<dbReference type="WBParaSite" id="SVE_1104900.1">
    <property type="protein sequence ID" value="SVE_1104900.1"/>
    <property type="gene ID" value="SVE_1104900"/>
</dbReference>
<proteinExistence type="predicted"/>
<keyword evidence="2" id="KW-1185">Reference proteome</keyword>
<dbReference type="Proteomes" id="UP000035680">
    <property type="component" value="Unassembled WGS sequence"/>
</dbReference>
<reference evidence="2" key="1">
    <citation type="submission" date="2014-07" db="EMBL/GenBank/DDBJ databases">
        <authorList>
            <person name="Martin A.A"/>
            <person name="De Silva N."/>
        </authorList>
    </citation>
    <scope>NUCLEOTIDE SEQUENCE</scope>
</reference>
<dbReference type="AlphaFoldDB" id="A0A0K0FPJ2"/>
<evidence type="ECO:0000313" key="3">
    <source>
        <dbReference type="WBParaSite" id="SVE_1104900.1"/>
    </source>
</evidence>
<protein>
    <submittedName>
        <fullName evidence="3">Protein MGA2</fullName>
    </submittedName>
</protein>
<organism evidence="2 3">
    <name type="scientific">Strongyloides venezuelensis</name>
    <name type="common">Threadworm</name>
    <dbReference type="NCBI Taxonomy" id="75913"/>
    <lineage>
        <taxon>Eukaryota</taxon>
        <taxon>Metazoa</taxon>
        <taxon>Ecdysozoa</taxon>
        <taxon>Nematoda</taxon>
        <taxon>Chromadorea</taxon>
        <taxon>Rhabditida</taxon>
        <taxon>Tylenchina</taxon>
        <taxon>Panagrolaimomorpha</taxon>
        <taxon>Strongyloidoidea</taxon>
        <taxon>Strongyloididae</taxon>
        <taxon>Strongyloides</taxon>
    </lineage>
</organism>